<sequence>MDRKPEILTKARKKNLSEETLAEFFMIFSEKPGIDVYVIWIACVIIRFRDYVFTATIAVTRVASSDAYRGYNQLPRRHIHWSHTSDTFNETISNAMRRDRFDAIMRYLHFSAADDINKSDKFAKLQPPHISFTKEIYGTFCSSTKYFTG</sequence>
<gene>
    <name evidence="2" type="ORF">OCTVUL_1B004649</name>
</gene>
<dbReference type="Pfam" id="PF13843">
    <property type="entry name" value="DDE_Tnp_1_7"/>
    <property type="match status" value="1"/>
</dbReference>
<organism evidence="2 3">
    <name type="scientific">Octopus vulgaris</name>
    <name type="common">Common octopus</name>
    <dbReference type="NCBI Taxonomy" id="6645"/>
    <lineage>
        <taxon>Eukaryota</taxon>
        <taxon>Metazoa</taxon>
        <taxon>Spiralia</taxon>
        <taxon>Lophotrochozoa</taxon>
        <taxon>Mollusca</taxon>
        <taxon>Cephalopoda</taxon>
        <taxon>Coleoidea</taxon>
        <taxon>Octopodiformes</taxon>
        <taxon>Octopoda</taxon>
        <taxon>Incirrata</taxon>
        <taxon>Octopodidae</taxon>
        <taxon>Octopus</taxon>
    </lineage>
</organism>
<dbReference type="Proteomes" id="UP001162480">
    <property type="component" value="Chromosome 2"/>
</dbReference>
<reference evidence="2" key="1">
    <citation type="submission" date="2023-08" db="EMBL/GenBank/DDBJ databases">
        <authorList>
            <person name="Alioto T."/>
            <person name="Alioto T."/>
            <person name="Gomez Garrido J."/>
        </authorList>
    </citation>
    <scope>NUCLEOTIDE SEQUENCE</scope>
</reference>
<dbReference type="GO" id="GO:0043565">
    <property type="term" value="F:sequence-specific DNA binding"/>
    <property type="evidence" value="ECO:0007669"/>
    <property type="project" value="TreeGrafter"/>
</dbReference>
<keyword evidence="3" id="KW-1185">Reference proteome</keyword>
<dbReference type="PANTHER" id="PTHR47055">
    <property type="entry name" value="DDE_TNP_1_7 DOMAIN-CONTAINING PROTEIN"/>
    <property type="match status" value="1"/>
</dbReference>
<proteinExistence type="predicted"/>
<feature type="domain" description="PiggyBac transposable element-derived protein" evidence="1">
    <location>
        <begin position="70"/>
        <end position="133"/>
    </location>
</feature>
<evidence type="ECO:0000313" key="3">
    <source>
        <dbReference type="Proteomes" id="UP001162480"/>
    </source>
</evidence>
<accession>A0AA36AL95</accession>
<dbReference type="EMBL" id="OX597815">
    <property type="protein sequence ID" value="CAI9718260.1"/>
    <property type="molecule type" value="Genomic_DNA"/>
</dbReference>
<evidence type="ECO:0000259" key="1">
    <source>
        <dbReference type="Pfam" id="PF13843"/>
    </source>
</evidence>
<dbReference type="InterPro" id="IPR052638">
    <property type="entry name" value="PiggyBac_TE-derived"/>
</dbReference>
<dbReference type="PANTHER" id="PTHR47055:SF3">
    <property type="entry name" value="PHORBOL-ESTER_DAG-TYPE DOMAIN-CONTAINING PROTEIN"/>
    <property type="match status" value="1"/>
</dbReference>
<dbReference type="AlphaFoldDB" id="A0AA36AL95"/>
<name>A0AA36AL95_OCTVU</name>
<evidence type="ECO:0000313" key="2">
    <source>
        <dbReference type="EMBL" id="CAI9718260.1"/>
    </source>
</evidence>
<protein>
    <recommendedName>
        <fullName evidence="1">PiggyBac transposable element-derived protein domain-containing protein</fullName>
    </recommendedName>
</protein>
<dbReference type="InterPro" id="IPR029526">
    <property type="entry name" value="PGBD"/>
</dbReference>